<keyword evidence="3" id="KW-0378">Hydrolase</keyword>
<dbReference type="Pfam" id="PF00753">
    <property type="entry name" value="Lactamase_B"/>
    <property type="match status" value="1"/>
</dbReference>
<dbReference type="InterPro" id="IPR050662">
    <property type="entry name" value="Sec-metab_biosynth-thioest"/>
</dbReference>
<evidence type="ECO:0000256" key="1">
    <source>
        <dbReference type="SAM" id="MobiDB-lite"/>
    </source>
</evidence>
<organism evidence="3 4">
    <name type="scientific">Candidatus Frankia alpina</name>
    <dbReference type="NCBI Taxonomy" id="2699483"/>
    <lineage>
        <taxon>Bacteria</taxon>
        <taxon>Bacillati</taxon>
        <taxon>Actinomycetota</taxon>
        <taxon>Actinomycetes</taxon>
        <taxon>Frankiales</taxon>
        <taxon>Frankiaceae</taxon>
        <taxon>Frankia</taxon>
    </lineage>
</organism>
<dbReference type="AlphaFoldDB" id="A0A4S5ERB0"/>
<sequence>MTTPDIGRRPSAPAQRPAGTRPVGWRRPLPPVEQVRPGLWSIPLPLPWAKPAHVSVYVFETADGPYLIDAGWDSDDAYTALETGLDTIGTSVTEVQGVVVTHAHLDHFGMAGRIREASGAWVSLHPLDNAIMSQFENGFATRIPGLMARAGAPAEVTEQLVEQLVKGTQAAVRRIPRPDVLIEDGGRPDIPGWDLRALWTPGHSPGHLCFWEPVNRLLLSGDHVLPSTVVGTPEPDESHPDPLGDHLRALARLRGLDAAEVLPAHEHRFTGLEARLAEIDAVHQGRLAEVLAGLRAGASTVWELADHVTWHRPFRNLRGVALQNAVTDTFGCLAALVATGTARVDDGAPARWRLADS</sequence>
<comment type="caution">
    <text evidence="3">The sequence shown here is derived from an EMBL/GenBank/DDBJ whole genome shotgun (WGS) entry which is preliminary data.</text>
</comment>
<name>A0A4S5ERB0_9ACTN</name>
<dbReference type="SUPFAM" id="SSF56281">
    <property type="entry name" value="Metallo-hydrolase/oxidoreductase"/>
    <property type="match status" value="1"/>
</dbReference>
<dbReference type="PANTHER" id="PTHR23131">
    <property type="entry name" value="ENDORIBONUCLEASE LACTB2"/>
    <property type="match status" value="1"/>
</dbReference>
<evidence type="ECO:0000259" key="2">
    <source>
        <dbReference type="SMART" id="SM00849"/>
    </source>
</evidence>
<feature type="region of interest" description="Disordered" evidence="1">
    <location>
        <begin position="1"/>
        <end position="29"/>
    </location>
</feature>
<dbReference type="Gene3D" id="3.60.15.10">
    <property type="entry name" value="Ribonuclease Z/Hydroxyacylglutathione hydrolase-like"/>
    <property type="match status" value="1"/>
</dbReference>
<dbReference type="InterPro" id="IPR001279">
    <property type="entry name" value="Metallo-B-lactamas"/>
</dbReference>
<evidence type="ECO:0000313" key="4">
    <source>
        <dbReference type="Proteomes" id="UP000305282"/>
    </source>
</evidence>
<dbReference type="OrthoDB" id="2971563at2"/>
<reference evidence="3 4" key="1">
    <citation type="submission" date="2019-04" db="EMBL/GenBank/DDBJ databases">
        <title>Draft genome sequences for three unisolated Alnus-infective Frankia Sp+ strains, AgTrS, AiOr and AvVan, the first sequenced Frankia strains able to sporulate in-planta.</title>
        <authorList>
            <person name="Bethencourt L."/>
            <person name="Vautrin F."/>
            <person name="Taib N."/>
            <person name="Dubost A."/>
            <person name="Castro-Garcia L."/>
            <person name="Imbaud O."/>
            <person name="Abrouk D."/>
            <person name="Fournier P."/>
            <person name="Briolay J."/>
            <person name="Nguyen A."/>
            <person name="Normand P."/>
            <person name="Fernandez M.P."/>
            <person name="Brochier-Armanet C."/>
            <person name="Herrera-Belaroussi A."/>
        </authorList>
    </citation>
    <scope>NUCLEOTIDE SEQUENCE [LARGE SCALE GENOMIC DNA]</scope>
    <source>
        <strain evidence="3 4">AvVan</strain>
    </source>
</reference>
<dbReference type="InterPro" id="IPR036866">
    <property type="entry name" value="RibonucZ/Hydroxyglut_hydro"/>
</dbReference>
<proteinExistence type="predicted"/>
<protein>
    <submittedName>
        <fullName evidence="3">MBL fold metallo-hydrolase</fullName>
    </submittedName>
</protein>
<dbReference type="GO" id="GO:0016787">
    <property type="term" value="F:hydrolase activity"/>
    <property type="evidence" value="ECO:0007669"/>
    <property type="project" value="UniProtKB-KW"/>
</dbReference>
<accession>A0A4S5ERB0</accession>
<dbReference type="PANTHER" id="PTHR23131:SF4">
    <property type="entry name" value="METALLO-BETA-LACTAMASE SUPERFAMILY POTEIN"/>
    <property type="match status" value="1"/>
</dbReference>
<keyword evidence="4" id="KW-1185">Reference proteome</keyword>
<dbReference type="Proteomes" id="UP000305282">
    <property type="component" value="Unassembled WGS sequence"/>
</dbReference>
<gene>
    <name evidence="3" type="ORF">E7Y31_08260</name>
</gene>
<dbReference type="RefSeq" id="WP_136447651.1">
    <property type="nucleotide sequence ID" value="NZ_SSXH01000144.1"/>
</dbReference>
<dbReference type="EMBL" id="SSXH01000144">
    <property type="protein sequence ID" value="THJ74977.1"/>
    <property type="molecule type" value="Genomic_DNA"/>
</dbReference>
<evidence type="ECO:0000313" key="3">
    <source>
        <dbReference type="EMBL" id="THJ74977.1"/>
    </source>
</evidence>
<dbReference type="SMART" id="SM00849">
    <property type="entry name" value="Lactamase_B"/>
    <property type="match status" value="1"/>
</dbReference>
<feature type="domain" description="Metallo-beta-lactamase" evidence="2">
    <location>
        <begin position="53"/>
        <end position="265"/>
    </location>
</feature>